<dbReference type="PANTHER" id="PTHR43283:SF3">
    <property type="entry name" value="BETA-LACTAMASE FAMILY PROTEIN (AFU_ORTHOLOGUE AFUA_5G07500)"/>
    <property type="match status" value="1"/>
</dbReference>
<dbReference type="RefSeq" id="WP_179755245.1">
    <property type="nucleotide sequence ID" value="NZ_JACCBU010000001.1"/>
</dbReference>
<protein>
    <submittedName>
        <fullName evidence="2">CubicO group peptidase (Beta-lactamase class C family)</fullName>
    </submittedName>
</protein>
<dbReference type="Pfam" id="PF00144">
    <property type="entry name" value="Beta-lactamase"/>
    <property type="match status" value="1"/>
</dbReference>
<dbReference type="InterPro" id="IPR012338">
    <property type="entry name" value="Beta-lactam/transpept-like"/>
</dbReference>
<dbReference type="AlphaFoldDB" id="A0A7Y9LE85"/>
<name>A0A7Y9LE85_9ACTN</name>
<evidence type="ECO:0000313" key="3">
    <source>
        <dbReference type="Proteomes" id="UP000569914"/>
    </source>
</evidence>
<reference evidence="2 3" key="1">
    <citation type="submission" date="2020-07" db="EMBL/GenBank/DDBJ databases">
        <title>Sequencing the genomes of 1000 actinobacteria strains.</title>
        <authorList>
            <person name="Klenk H.-P."/>
        </authorList>
    </citation>
    <scope>NUCLEOTIDE SEQUENCE [LARGE SCALE GENOMIC DNA]</scope>
    <source>
        <strain evidence="2 3">DSM 22083</strain>
    </source>
</reference>
<comment type="caution">
    <text evidence="2">The sequence shown here is derived from an EMBL/GenBank/DDBJ whole genome shotgun (WGS) entry which is preliminary data.</text>
</comment>
<proteinExistence type="predicted"/>
<evidence type="ECO:0000259" key="1">
    <source>
        <dbReference type="Pfam" id="PF00144"/>
    </source>
</evidence>
<dbReference type="PANTHER" id="PTHR43283">
    <property type="entry name" value="BETA-LACTAMASE-RELATED"/>
    <property type="match status" value="1"/>
</dbReference>
<organism evidence="2 3">
    <name type="scientific">Microlunatus parietis</name>
    <dbReference type="NCBI Taxonomy" id="682979"/>
    <lineage>
        <taxon>Bacteria</taxon>
        <taxon>Bacillati</taxon>
        <taxon>Actinomycetota</taxon>
        <taxon>Actinomycetes</taxon>
        <taxon>Propionibacteriales</taxon>
        <taxon>Propionibacteriaceae</taxon>
        <taxon>Microlunatus</taxon>
    </lineage>
</organism>
<dbReference type="Gene3D" id="3.40.710.10">
    <property type="entry name" value="DD-peptidase/beta-lactamase superfamily"/>
    <property type="match status" value="1"/>
</dbReference>
<evidence type="ECO:0000313" key="2">
    <source>
        <dbReference type="EMBL" id="NYE73620.1"/>
    </source>
</evidence>
<accession>A0A7Y9LE85</accession>
<sequence>MTWDAVDAAIDNALAERRIVGTVVLIAKDGELAYRRAAGLADRETGRPMTEQTWFRWSSLSKPVTATTTLALVERGELDLTSPVTRWLPDFRPALADGTRPEITVDHLLLHTAGLRYGFGDPTGDYPAAGISDGLDRTGLTLADNVARIAGVPLLFPPGTDWEYSVGYDVLGAVIEAATGRPLPDVVAELITGPLGLSARFAVESDENLAVPYADGEPEPTRLLETNPVPFGELGLLRMSPERILDANQFPAGGAGMAGPAGDLLTFLEAIRTGGGPILTAETVAGMLPSRTAREVAPGVTGGFGRGWSVIVDPAAEGSPLSAGSITWGGVFGHSWAVDLERKITIVSLSNTALEGMWGRFPADVFAGAVSGSPK</sequence>
<dbReference type="InterPro" id="IPR001466">
    <property type="entry name" value="Beta-lactam-related"/>
</dbReference>
<dbReference type="Proteomes" id="UP000569914">
    <property type="component" value="Unassembled WGS sequence"/>
</dbReference>
<feature type="domain" description="Beta-lactamase-related" evidence="1">
    <location>
        <begin position="6"/>
        <end position="353"/>
    </location>
</feature>
<keyword evidence="3" id="KW-1185">Reference proteome</keyword>
<gene>
    <name evidence="2" type="ORF">BKA15_004949</name>
</gene>
<dbReference type="EMBL" id="JACCBU010000001">
    <property type="protein sequence ID" value="NYE73620.1"/>
    <property type="molecule type" value="Genomic_DNA"/>
</dbReference>
<dbReference type="SUPFAM" id="SSF56601">
    <property type="entry name" value="beta-lactamase/transpeptidase-like"/>
    <property type="match status" value="1"/>
</dbReference>
<dbReference type="InterPro" id="IPR050789">
    <property type="entry name" value="Diverse_Enzym_Activities"/>
</dbReference>